<organism evidence="3 4">
    <name type="scientific">Marispirochaeta aestuarii</name>
    <dbReference type="NCBI Taxonomy" id="1963862"/>
    <lineage>
        <taxon>Bacteria</taxon>
        <taxon>Pseudomonadati</taxon>
        <taxon>Spirochaetota</taxon>
        <taxon>Spirochaetia</taxon>
        <taxon>Spirochaetales</taxon>
        <taxon>Spirochaetaceae</taxon>
        <taxon>Marispirochaeta</taxon>
    </lineage>
</organism>
<dbReference type="RefSeq" id="WP_083049737.1">
    <property type="nucleotide sequence ID" value="NZ_MWQY01000007.1"/>
</dbReference>
<evidence type="ECO:0000256" key="1">
    <source>
        <dbReference type="SAM" id="MobiDB-lite"/>
    </source>
</evidence>
<dbReference type="STRING" id="1963862.B4O97_07645"/>
<feature type="signal peptide" evidence="2">
    <location>
        <begin position="1"/>
        <end position="16"/>
    </location>
</feature>
<keyword evidence="2" id="KW-0732">Signal</keyword>
<keyword evidence="4" id="KW-1185">Reference proteome</keyword>
<feature type="chain" id="PRO_5013299358" evidence="2">
    <location>
        <begin position="17"/>
        <end position="351"/>
    </location>
</feature>
<reference evidence="3 4" key="1">
    <citation type="submission" date="2017-03" db="EMBL/GenBank/DDBJ databases">
        <title>Draft Genome sequence of Marispirochaeta sp. strain JC444.</title>
        <authorList>
            <person name="Shivani Y."/>
            <person name="Subhash Y."/>
            <person name="Sasikala C."/>
            <person name="Ramana C."/>
        </authorList>
    </citation>
    <scope>NUCLEOTIDE SEQUENCE [LARGE SCALE GENOMIC DNA]</scope>
    <source>
        <strain evidence="3 4">JC444</strain>
    </source>
</reference>
<dbReference type="AlphaFoldDB" id="A0A1Y1RZC7"/>
<feature type="region of interest" description="Disordered" evidence="1">
    <location>
        <begin position="153"/>
        <end position="190"/>
    </location>
</feature>
<dbReference type="Proteomes" id="UP000192343">
    <property type="component" value="Unassembled WGS sequence"/>
</dbReference>
<dbReference type="EMBL" id="MWQY01000007">
    <property type="protein sequence ID" value="ORC35933.1"/>
    <property type="molecule type" value="Genomic_DNA"/>
</dbReference>
<accession>A0A1Y1RZC7</accession>
<proteinExistence type="predicted"/>
<dbReference type="OrthoDB" id="9858653at2"/>
<evidence type="ECO:0000256" key="2">
    <source>
        <dbReference type="SAM" id="SignalP"/>
    </source>
</evidence>
<gene>
    <name evidence="3" type="ORF">B4O97_07645</name>
</gene>
<protein>
    <submittedName>
        <fullName evidence="3">Uncharacterized protein</fullName>
    </submittedName>
</protein>
<name>A0A1Y1RZC7_9SPIO</name>
<comment type="caution">
    <text evidence="3">The sequence shown here is derived from an EMBL/GenBank/DDBJ whole genome shotgun (WGS) entry which is preliminary data.</text>
</comment>
<evidence type="ECO:0000313" key="3">
    <source>
        <dbReference type="EMBL" id="ORC35933.1"/>
    </source>
</evidence>
<evidence type="ECO:0000313" key="4">
    <source>
        <dbReference type="Proteomes" id="UP000192343"/>
    </source>
</evidence>
<sequence>MLLTVLLVLAPGPAWTSLNAQTGNEAPPVKISAAITGDTDTGGEDLSSLFLESLELELGLAGFTLEDSSLPDPDILIRGDYDIIGDSINFKLEAGVPGKNINLFSVEAREELRFALDSVLLGYARELTESISAFLDENPDFFAATVSPENLEEAVPAEGGPVEAERETEDTAAAKEQGTTPPEAEKAAVDVSEQAAKTKDFLFSADMGLFLAAGEAGRYMKTGFAPSFFGGYRFKPGLFCGLNLGAMFFQAEGFATEAQGFIVTSGPELRLKFDAGGPAVPGLRAAAGGALFVVTPEGGDSETKLVPSAEAGMTMDFALGKLVLTAAADIALFYENGALLYGFMPRIGINF</sequence>